<dbReference type="Proteomes" id="UP000245390">
    <property type="component" value="Unassembled WGS sequence"/>
</dbReference>
<dbReference type="GO" id="GO:0019134">
    <property type="term" value="F:glucosamine-1-phosphate N-acetyltransferase activity"/>
    <property type="evidence" value="ECO:0007669"/>
    <property type="project" value="UniProtKB-UniRule"/>
</dbReference>
<feature type="binding site" evidence="18">
    <location>
        <position position="422"/>
    </location>
    <ligand>
        <name>acetyl-CoA</name>
        <dbReference type="ChEBI" id="CHEBI:57288"/>
    </ligand>
</feature>
<feature type="binding site" evidence="18">
    <location>
        <begin position="368"/>
        <end position="369"/>
    </location>
    <ligand>
        <name>acetyl-CoA</name>
        <dbReference type="ChEBI" id="CHEBI:57288"/>
    </ligand>
</feature>
<dbReference type="CDD" id="cd03353">
    <property type="entry name" value="LbH_GlmU_C"/>
    <property type="match status" value="1"/>
</dbReference>
<dbReference type="InterPro" id="IPR011004">
    <property type="entry name" value="Trimer_LpxA-like_sf"/>
</dbReference>
<keyword evidence="8 18" id="KW-0677">Repeat</keyword>
<name>A0A316GA22_9RHOB</name>
<feature type="binding site" evidence="18">
    <location>
        <position position="359"/>
    </location>
    <ligand>
        <name>UDP-N-acetyl-alpha-D-glucosamine</name>
        <dbReference type="ChEBI" id="CHEBI:57705"/>
    </ligand>
</feature>
<dbReference type="InterPro" id="IPR038009">
    <property type="entry name" value="GlmU_C_LbH"/>
</dbReference>
<feature type="binding site" evidence="18">
    <location>
        <position position="74"/>
    </location>
    <ligand>
        <name>UDP-N-acetyl-alpha-D-glucosamine</name>
        <dbReference type="ChEBI" id="CHEBI:57705"/>
    </ligand>
</feature>
<keyword evidence="7 18" id="KW-0479">Metal-binding</keyword>
<dbReference type="InterPro" id="IPR025877">
    <property type="entry name" value="MobA-like_NTP_Trfase"/>
</dbReference>
<feature type="binding site" evidence="18">
    <location>
        <position position="348"/>
    </location>
    <ligand>
        <name>UDP-N-acetyl-alpha-D-glucosamine</name>
        <dbReference type="ChEBI" id="CHEBI:57705"/>
    </ligand>
</feature>
<dbReference type="KEGG" id="salo:EF888_13585"/>
<comment type="catalytic activity">
    <reaction evidence="16 18">
        <text>N-acetyl-alpha-D-glucosamine 1-phosphate + UTP + H(+) = UDP-N-acetyl-alpha-D-glucosamine + diphosphate</text>
        <dbReference type="Rhea" id="RHEA:13509"/>
        <dbReference type="ChEBI" id="CHEBI:15378"/>
        <dbReference type="ChEBI" id="CHEBI:33019"/>
        <dbReference type="ChEBI" id="CHEBI:46398"/>
        <dbReference type="ChEBI" id="CHEBI:57705"/>
        <dbReference type="ChEBI" id="CHEBI:57776"/>
        <dbReference type="EC" id="2.7.7.23"/>
    </reaction>
</comment>
<feature type="binding site" evidence="18">
    <location>
        <begin position="79"/>
        <end position="80"/>
    </location>
    <ligand>
        <name>UDP-N-acetyl-alpha-D-glucosamine</name>
        <dbReference type="ChEBI" id="CHEBI:57705"/>
    </ligand>
</feature>
<dbReference type="EC" id="2.7.7.23" evidence="18"/>
<keyword evidence="14 18" id="KW-0961">Cell wall biogenesis/degradation</keyword>
<dbReference type="GO" id="GO:0009252">
    <property type="term" value="P:peptidoglycan biosynthetic process"/>
    <property type="evidence" value="ECO:0007669"/>
    <property type="project" value="UniProtKB-UniRule"/>
</dbReference>
<comment type="subcellular location">
    <subcellularLocation>
        <location evidence="1 18">Cytoplasm</location>
    </subcellularLocation>
</comment>
<protein>
    <recommendedName>
        <fullName evidence="18">Bifunctional protein GlmU</fullName>
    </recommendedName>
    <domain>
        <recommendedName>
            <fullName evidence="18">UDP-N-acetylglucosamine pyrophosphorylase</fullName>
            <ecNumber evidence="18">2.7.7.23</ecNumber>
        </recommendedName>
        <alternativeName>
            <fullName evidence="18">N-acetylglucosamine-1-phosphate uridyltransferase</fullName>
        </alternativeName>
    </domain>
    <domain>
        <recommendedName>
            <fullName evidence="18">Glucosamine-1-phosphate N-acetyltransferase</fullName>
            <ecNumber evidence="18">2.3.1.157</ecNumber>
        </recommendedName>
    </domain>
</protein>
<evidence type="ECO:0000256" key="2">
    <source>
        <dbReference type="ARBA" id="ARBA00007707"/>
    </source>
</evidence>
<accession>A0A316GA22</accession>
<feature type="domain" description="MobA-like NTP transferase" evidence="19">
    <location>
        <begin position="6"/>
        <end position="132"/>
    </location>
</feature>
<evidence type="ECO:0000256" key="6">
    <source>
        <dbReference type="ARBA" id="ARBA00022695"/>
    </source>
</evidence>
<feature type="binding site" evidence="18">
    <location>
        <position position="387"/>
    </location>
    <ligand>
        <name>acetyl-CoA</name>
        <dbReference type="ChEBI" id="CHEBI:57288"/>
    </ligand>
</feature>
<dbReference type="InterPro" id="IPR029044">
    <property type="entry name" value="Nucleotide-diphossugar_trans"/>
</dbReference>
<feature type="region of interest" description="N-acetyltransferase" evidence="18">
    <location>
        <begin position="250"/>
        <end position="450"/>
    </location>
</feature>
<dbReference type="InterPro" id="IPR001451">
    <property type="entry name" value="Hexapep"/>
</dbReference>
<keyword evidence="4 18" id="KW-0963">Cytoplasm</keyword>
<feature type="region of interest" description="Linker" evidence="18">
    <location>
        <begin position="229"/>
        <end position="249"/>
    </location>
</feature>
<dbReference type="EMBL" id="QGGV01000002">
    <property type="protein sequence ID" value="PWK57472.1"/>
    <property type="molecule type" value="Genomic_DNA"/>
</dbReference>
<dbReference type="Gene3D" id="2.160.10.10">
    <property type="entry name" value="Hexapeptide repeat proteins"/>
    <property type="match status" value="1"/>
</dbReference>
<dbReference type="InterPro" id="IPR005882">
    <property type="entry name" value="Bifunctional_GlmU"/>
</dbReference>
<feature type="binding site" evidence="18">
    <location>
        <position position="226"/>
    </location>
    <ligand>
        <name>UDP-N-acetyl-alpha-D-glucosamine</name>
        <dbReference type="ChEBI" id="CHEBI:57705"/>
    </ligand>
</feature>
<reference evidence="20 21" key="1">
    <citation type="submission" date="2018-05" db="EMBL/GenBank/DDBJ databases">
        <title>Genomic Encyclopedia of Type Strains, Phase IV (KMG-IV): sequencing the most valuable type-strain genomes for metagenomic binning, comparative biology and taxonomic classification.</title>
        <authorList>
            <person name="Goeker M."/>
        </authorList>
    </citation>
    <scope>NUCLEOTIDE SEQUENCE [LARGE SCALE GENOMIC DNA]</scope>
    <source>
        <strain evidence="20 21">DSM 103371</strain>
    </source>
</reference>
<dbReference type="NCBIfam" id="TIGR01173">
    <property type="entry name" value="glmU"/>
    <property type="match status" value="1"/>
</dbReference>
<dbReference type="Pfam" id="PF00132">
    <property type="entry name" value="Hexapep"/>
    <property type="match status" value="2"/>
</dbReference>
<evidence type="ECO:0000256" key="15">
    <source>
        <dbReference type="ARBA" id="ARBA00048247"/>
    </source>
</evidence>
<keyword evidence="5 18" id="KW-0808">Transferase</keyword>
<dbReference type="Pfam" id="PF12804">
    <property type="entry name" value="NTP_transf_3"/>
    <property type="match status" value="1"/>
</dbReference>
<feature type="binding site" evidence="18">
    <location>
        <position position="22"/>
    </location>
    <ligand>
        <name>UDP-N-acetyl-alpha-D-glucosamine</name>
        <dbReference type="ChEBI" id="CHEBI:57705"/>
    </ligand>
</feature>
<dbReference type="GO" id="GO:0009245">
    <property type="term" value="P:lipid A biosynthetic process"/>
    <property type="evidence" value="ECO:0007669"/>
    <property type="project" value="UniProtKB-UniRule"/>
</dbReference>
<comment type="similarity">
    <text evidence="2 18">In the C-terminal section; belongs to the transferase hexapeptide repeat family.</text>
</comment>
<dbReference type="InterPro" id="IPR050065">
    <property type="entry name" value="GlmU-like"/>
</dbReference>
<comment type="pathway">
    <text evidence="18">Nucleotide-sugar biosynthesis; UDP-N-acetyl-alpha-D-glucosamine biosynthesis; N-acetyl-alpha-D-glucosamine 1-phosphate from alpha-D-glucosamine 6-phosphate (route II): step 2/2.</text>
</comment>
<dbReference type="RefSeq" id="WP_109758082.1">
    <property type="nucleotide sequence ID" value="NZ_CP034588.1"/>
</dbReference>
<dbReference type="GO" id="GO:0000902">
    <property type="term" value="P:cell morphogenesis"/>
    <property type="evidence" value="ECO:0007669"/>
    <property type="project" value="UniProtKB-UniRule"/>
</dbReference>
<evidence type="ECO:0000256" key="8">
    <source>
        <dbReference type="ARBA" id="ARBA00022737"/>
    </source>
</evidence>
<evidence type="ECO:0000256" key="4">
    <source>
        <dbReference type="ARBA" id="ARBA00022490"/>
    </source>
</evidence>
<evidence type="ECO:0000256" key="7">
    <source>
        <dbReference type="ARBA" id="ARBA00022723"/>
    </source>
</evidence>
<dbReference type="GO" id="GO:0006048">
    <property type="term" value="P:UDP-N-acetylglucosamine biosynthetic process"/>
    <property type="evidence" value="ECO:0007669"/>
    <property type="project" value="UniProtKB-UniPathway"/>
</dbReference>
<dbReference type="HAMAP" id="MF_01631">
    <property type="entry name" value="GlmU"/>
    <property type="match status" value="1"/>
</dbReference>
<dbReference type="NCBIfam" id="NF010933">
    <property type="entry name" value="PRK14353.1"/>
    <property type="match status" value="1"/>
</dbReference>
<evidence type="ECO:0000256" key="10">
    <source>
        <dbReference type="ARBA" id="ARBA00022960"/>
    </source>
</evidence>
<comment type="caution">
    <text evidence="20">The sequence shown here is derived from an EMBL/GenBank/DDBJ whole genome shotgun (WGS) entry which is preliminary data.</text>
</comment>
<evidence type="ECO:0000256" key="5">
    <source>
        <dbReference type="ARBA" id="ARBA00022679"/>
    </source>
</evidence>
<dbReference type="Gene3D" id="3.90.550.10">
    <property type="entry name" value="Spore Coat Polysaccharide Biosynthesis Protein SpsA, Chain A"/>
    <property type="match status" value="1"/>
</dbReference>
<sequence>MSTHLILLAAGEGSRMLSDRPKVLHEIGGAPLFAHALASASGLEGFRVIVVGHGGDAVRKAAEAMEEDIVVVEQTERLGTAHAVTVAAGALADAGGDTLLLYGDTPFIRPGTIEAMQAARGRGADVVFLGFEAADPARYGRMVMQGDILLKIVEFKDASEAERAITLCNSGVVLASTDTLLRLAGSVGNDNAAGEYYLTDIAELARAEGLRVEAVTCDEDETLGINTRADLAAAEAVFQAAKRAEMLEMGVTLVAPDTVHFAHDTHIGRDALVEPFVVFGPGVTVETGATIRAFSHLEGCHVSGGAIVGPYARLRPGAEIANNAHIGNFVEIKNSEVGEGAKVNHLSYIGDAGIGARTNIGAGTITCNYDGVFKHRTEVGEGVFIGSNTMLVAPVTVGDHAMTATGSVVTMNVPAGDLAVARSRQVNKAGFARRFFDKLRAAKAAQQQKG</sequence>
<comment type="catalytic activity">
    <reaction evidence="15 18">
        <text>alpha-D-glucosamine 1-phosphate + acetyl-CoA = N-acetyl-alpha-D-glucosamine 1-phosphate + CoA + H(+)</text>
        <dbReference type="Rhea" id="RHEA:13725"/>
        <dbReference type="ChEBI" id="CHEBI:15378"/>
        <dbReference type="ChEBI" id="CHEBI:57287"/>
        <dbReference type="ChEBI" id="CHEBI:57288"/>
        <dbReference type="ChEBI" id="CHEBI:57776"/>
        <dbReference type="ChEBI" id="CHEBI:58516"/>
        <dbReference type="EC" id="2.3.1.157"/>
    </reaction>
</comment>
<feature type="binding site" evidence="18">
    <location>
        <position position="315"/>
    </location>
    <ligand>
        <name>UDP-N-acetyl-alpha-D-glucosamine</name>
        <dbReference type="ChEBI" id="CHEBI:57705"/>
    </ligand>
</feature>
<keyword evidence="21" id="KW-1185">Reference proteome</keyword>
<feature type="binding site" evidence="18">
    <location>
        <position position="333"/>
    </location>
    <ligand>
        <name>UDP-N-acetyl-alpha-D-glucosamine</name>
        <dbReference type="ChEBI" id="CHEBI:57705"/>
    </ligand>
</feature>
<feature type="binding site" evidence="18">
    <location>
        <position position="226"/>
    </location>
    <ligand>
        <name>Mg(2+)</name>
        <dbReference type="ChEBI" id="CHEBI:18420"/>
    </ligand>
</feature>
<evidence type="ECO:0000256" key="13">
    <source>
        <dbReference type="ARBA" id="ARBA00023315"/>
    </source>
</evidence>
<dbReference type="GO" id="GO:0008360">
    <property type="term" value="P:regulation of cell shape"/>
    <property type="evidence" value="ECO:0007669"/>
    <property type="project" value="UniProtKB-KW"/>
</dbReference>
<comment type="similarity">
    <text evidence="3 18">In the N-terminal section; belongs to the N-acetylglucosamine-1-phosphate uridyltransferase family.</text>
</comment>
<keyword evidence="11 18" id="KW-0573">Peptidoglycan synthesis</keyword>
<dbReference type="AlphaFoldDB" id="A0A316GA22"/>
<evidence type="ECO:0000256" key="3">
    <source>
        <dbReference type="ARBA" id="ARBA00007947"/>
    </source>
</evidence>
<feature type="binding site" evidence="18">
    <location>
        <position position="405"/>
    </location>
    <ligand>
        <name>acetyl-CoA</name>
        <dbReference type="ChEBI" id="CHEBI:57288"/>
    </ligand>
</feature>
<comment type="subunit">
    <text evidence="18">Homotrimer.</text>
</comment>
<feature type="binding site" evidence="18">
    <location>
        <position position="104"/>
    </location>
    <ligand>
        <name>Mg(2+)</name>
        <dbReference type="ChEBI" id="CHEBI:18420"/>
    </ligand>
</feature>
<evidence type="ECO:0000256" key="17">
    <source>
        <dbReference type="ARBA" id="ARBA00049628"/>
    </source>
</evidence>
<evidence type="ECO:0000313" key="20">
    <source>
        <dbReference type="EMBL" id="PWK57472.1"/>
    </source>
</evidence>
<feature type="binding site" evidence="18">
    <location>
        <begin position="8"/>
        <end position="11"/>
    </location>
    <ligand>
        <name>UDP-N-acetyl-alpha-D-glucosamine</name>
        <dbReference type="ChEBI" id="CHEBI:57705"/>
    </ligand>
</feature>
<evidence type="ECO:0000256" key="16">
    <source>
        <dbReference type="ARBA" id="ARBA00048493"/>
    </source>
</evidence>
<proteinExistence type="inferred from homology"/>
<dbReference type="SUPFAM" id="SSF53448">
    <property type="entry name" value="Nucleotide-diphospho-sugar transferases"/>
    <property type="match status" value="1"/>
</dbReference>
<evidence type="ECO:0000256" key="1">
    <source>
        <dbReference type="ARBA" id="ARBA00004496"/>
    </source>
</evidence>
<evidence type="ECO:0000256" key="14">
    <source>
        <dbReference type="ARBA" id="ARBA00023316"/>
    </source>
</evidence>
<evidence type="ECO:0000256" key="9">
    <source>
        <dbReference type="ARBA" id="ARBA00022842"/>
    </source>
</evidence>
<keyword evidence="6 18" id="KW-0548">Nucleotidyltransferase</keyword>
<dbReference type="PANTHER" id="PTHR43584:SF3">
    <property type="entry name" value="BIFUNCTIONAL PROTEIN GLMU"/>
    <property type="match status" value="1"/>
</dbReference>
<feature type="region of interest" description="Pyrophosphorylase" evidence="18">
    <location>
        <begin position="1"/>
        <end position="228"/>
    </location>
</feature>
<organism evidence="20 21">
    <name type="scientific">Silicimonas algicola</name>
    <dbReference type="NCBI Taxonomy" id="1826607"/>
    <lineage>
        <taxon>Bacteria</taxon>
        <taxon>Pseudomonadati</taxon>
        <taxon>Pseudomonadota</taxon>
        <taxon>Alphaproteobacteria</taxon>
        <taxon>Rhodobacterales</taxon>
        <taxon>Paracoccaceae</taxon>
    </lineage>
</organism>
<dbReference type="UniPathway" id="UPA00973"/>
<comment type="cofactor">
    <cofactor evidence="18">
        <name>Mg(2+)</name>
        <dbReference type="ChEBI" id="CHEBI:18420"/>
    </cofactor>
    <text evidence="18">Binds 1 Mg(2+) ion per subunit.</text>
</comment>
<feature type="binding site" evidence="18">
    <location>
        <position position="169"/>
    </location>
    <ligand>
        <name>UDP-N-acetyl-alpha-D-glucosamine</name>
        <dbReference type="ChEBI" id="CHEBI:57705"/>
    </ligand>
</feature>
<keyword evidence="10 18" id="KW-0133">Cell shape</keyword>
<comment type="pathway">
    <text evidence="18">Bacterial outer membrane biogenesis; LPS lipid A biosynthesis.</text>
</comment>
<evidence type="ECO:0000256" key="18">
    <source>
        <dbReference type="HAMAP-Rule" id="MF_01631"/>
    </source>
</evidence>
<dbReference type="GO" id="GO:0005737">
    <property type="term" value="C:cytoplasm"/>
    <property type="evidence" value="ECO:0007669"/>
    <property type="project" value="UniProtKB-SubCell"/>
</dbReference>
<dbReference type="EC" id="2.3.1.157" evidence="18"/>
<gene>
    <name evidence="18" type="primary">glmU</name>
    <name evidence="20" type="ORF">C8D95_102115</name>
</gene>
<feature type="binding site" evidence="18">
    <location>
        <position position="140"/>
    </location>
    <ligand>
        <name>UDP-N-acetyl-alpha-D-glucosamine</name>
        <dbReference type="ChEBI" id="CHEBI:57705"/>
    </ligand>
</feature>
<dbReference type="SUPFAM" id="SSF51161">
    <property type="entry name" value="Trimeric LpxA-like enzymes"/>
    <property type="match status" value="1"/>
</dbReference>
<dbReference type="PANTHER" id="PTHR43584">
    <property type="entry name" value="NUCLEOTIDYL TRANSFERASE"/>
    <property type="match status" value="1"/>
</dbReference>
<comment type="function">
    <text evidence="17 18">Catalyzes the last two sequential reactions in the de novo biosynthetic pathway for UDP-N-acetylglucosamine (UDP-GlcNAc). The C-terminal domain catalyzes the transfer of acetyl group from acetyl coenzyme A to glucosamine-1-phosphate (GlcN-1-P) to produce N-acetylglucosamine-1-phosphate (GlcNAc-1-P), which is converted into UDP-GlcNAc by the transfer of uridine 5-monophosphate (from uridine 5-triphosphate), a reaction catalyzed by the N-terminal domain.</text>
</comment>
<dbReference type="GO" id="GO:0000287">
    <property type="term" value="F:magnesium ion binding"/>
    <property type="evidence" value="ECO:0007669"/>
    <property type="project" value="UniProtKB-UniRule"/>
</dbReference>
<dbReference type="OrthoDB" id="9775031at2"/>
<dbReference type="GO" id="GO:0003977">
    <property type="term" value="F:UDP-N-acetylglucosamine diphosphorylase activity"/>
    <property type="evidence" value="ECO:0007669"/>
    <property type="project" value="UniProtKB-UniRule"/>
</dbReference>
<evidence type="ECO:0000256" key="11">
    <source>
        <dbReference type="ARBA" id="ARBA00022984"/>
    </source>
</evidence>
<feature type="binding site" evidence="18">
    <location>
        <position position="154"/>
    </location>
    <ligand>
        <name>UDP-N-acetyl-alpha-D-glucosamine</name>
        <dbReference type="ChEBI" id="CHEBI:57705"/>
    </ligand>
</feature>
<feature type="binding site" evidence="18">
    <location>
        <begin position="102"/>
        <end position="104"/>
    </location>
    <ligand>
        <name>UDP-N-acetyl-alpha-D-glucosamine</name>
        <dbReference type="ChEBI" id="CHEBI:57705"/>
    </ligand>
</feature>
<dbReference type="GO" id="GO:0071555">
    <property type="term" value="P:cell wall organization"/>
    <property type="evidence" value="ECO:0007669"/>
    <property type="project" value="UniProtKB-KW"/>
</dbReference>
<dbReference type="GO" id="GO:0016020">
    <property type="term" value="C:membrane"/>
    <property type="evidence" value="ECO:0007669"/>
    <property type="project" value="GOC"/>
</dbReference>
<evidence type="ECO:0000259" key="19">
    <source>
        <dbReference type="Pfam" id="PF12804"/>
    </source>
</evidence>
<evidence type="ECO:0000256" key="12">
    <source>
        <dbReference type="ARBA" id="ARBA00023268"/>
    </source>
</evidence>
<keyword evidence="9 18" id="KW-0460">Magnesium</keyword>
<feature type="active site" description="Proton acceptor" evidence="18">
    <location>
        <position position="345"/>
    </location>
</feature>
<feature type="binding site" evidence="18">
    <location>
        <position position="362"/>
    </location>
    <ligand>
        <name>acetyl-CoA</name>
        <dbReference type="ChEBI" id="CHEBI:57288"/>
    </ligand>
</feature>
<comment type="pathway">
    <text evidence="18">Nucleotide-sugar biosynthesis; UDP-N-acetyl-alpha-D-glucosamine biosynthesis; UDP-N-acetyl-alpha-D-glucosamine from N-acetyl-alpha-D-glucosamine 1-phosphate: step 1/1.</text>
</comment>
<keyword evidence="13 18" id="KW-0012">Acyltransferase</keyword>
<dbReference type="UniPathway" id="UPA00113">
    <property type="reaction ID" value="UER00532"/>
</dbReference>
<keyword evidence="12 18" id="KW-0511">Multifunctional enzyme</keyword>
<dbReference type="CDD" id="cd02540">
    <property type="entry name" value="GT2_GlmU_N_bac"/>
    <property type="match status" value="1"/>
</dbReference>
<evidence type="ECO:0000313" key="21">
    <source>
        <dbReference type="Proteomes" id="UP000245390"/>
    </source>
</evidence>